<accession>A0A3G1KR98</accession>
<evidence type="ECO:0000256" key="1">
    <source>
        <dbReference type="SAM" id="Phobius"/>
    </source>
</evidence>
<keyword evidence="1" id="KW-0812">Transmembrane</keyword>
<dbReference type="Proteomes" id="UP000323521">
    <property type="component" value="Chromosome"/>
</dbReference>
<sequence length="150" mass="16790">MSKKVQKIVFSGCLLIIFLTIFVQSLSLPATSRQVPEAVSFIAIVLLVLQIIEDQRAEKQKAEDKEDSHYQVTVWYKNKSLFTGVAAIAYMAVMNILGYVVSTLLFMAALMALLGQRGKVLYILSPAVALGCWLLFGKFFHIHMPQGFLF</sequence>
<keyword evidence="1" id="KW-1133">Transmembrane helix</keyword>
<reference evidence="3 4" key="1">
    <citation type="submission" date="2016-10" db="EMBL/GenBank/DDBJ databases">
        <title>Complete Genome Sequence of Peptococcaceae strain DCMF.</title>
        <authorList>
            <person name="Edwards R.J."/>
            <person name="Holland S.I."/>
            <person name="Deshpande N.P."/>
            <person name="Wong Y.K."/>
            <person name="Ertan H."/>
            <person name="Manefield M."/>
            <person name="Russell T.L."/>
            <person name="Lee M.J."/>
        </authorList>
    </citation>
    <scope>NUCLEOTIDE SEQUENCE [LARGE SCALE GENOMIC DNA]</scope>
    <source>
        <strain evidence="3 4">DCMF</strain>
    </source>
</reference>
<keyword evidence="1" id="KW-0472">Membrane</keyword>
<evidence type="ECO:0000259" key="2">
    <source>
        <dbReference type="Pfam" id="PF07331"/>
    </source>
</evidence>
<keyword evidence="4" id="KW-1185">Reference proteome</keyword>
<dbReference type="KEGG" id="fwa:DCMF_09635"/>
<organism evidence="3 4">
    <name type="scientific">Formimonas warabiya</name>
    <dbReference type="NCBI Taxonomy" id="1761012"/>
    <lineage>
        <taxon>Bacteria</taxon>
        <taxon>Bacillati</taxon>
        <taxon>Bacillota</taxon>
        <taxon>Clostridia</taxon>
        <taxon>Eubacteriales</taxon>
        <taxon>Peptococcaceae</taxon>
        <taxon>Candidatus Formimonas</taxon>
    </lineage>
</organism>
<name>A0A3G1KR98_FORW1</name>
<feature type="transmembrane region" description="Helical" evidence="1">
    <location>
        <begin position="87"/>
        <end position="114"/>
    </location>
</feature>
<gene>
    <name evidence="3" type="ORF">DCMF_09635</name>
</gene>
<feature type="transmembrane region" description="Helical" evidence="1">
    <location>
        <begin position="120"/>
        <end position="140"/>
    </location>
</feature>
<evidence type="ECO:0000313" key="3">
    <source>
        <dbReference type="EMBL" id="ATW25002.1"/>
    </source>
</evidence>
<dbReference type="AlphaFoldDB" id="A0A3G1KR98"/>
<feature type="domain" description="DUF1468" evidence="2">
    <location>
        <begin position="13"/>
        <end position="145"/>
    </location>
</feature>
<evidence type="ECO:0000313" key="4">
    <source>
        <dbReference type="Proteomes" id="UP000323521"/>
    </source>
</evidence>
<dbReference type="InterPro" id="IPR009936">
    <property type="entry name" value="DUF1468"/>
</dbReference>
<protein>
    <recommendedName>
        <fullName evidence="2">DUF1468 domain-containing protein</fullName>
    </recommendedName>
</protein>
<proteinExistence type="predicted"/>
<dbReference type="RefSeq" id="WP_214659224.1">
    <property type="nucleotide sequence ID" value="NZ_CP017634.1"/>
</dbReference>
<dbReference type="EMBL" id="CP017634">
    <property type="protein sequence ID" value="ATW25002.1"/>
    <property type="molecule type" value="Genomic_DNA"/>
</dbReference>
<dbReference type="Pfam" id="PF07331">
    <property type="entry name" value="TctB"/>
    <property type="match status" value="1"/>
</dbReference>